<dbReference type="AlphaFoldDB" id="A0A034WLI2"/>
<evidence type="ECO:0000313" key="2">
    <source>
        <dbReference type="EMBL" id="JAC56431.1"/>
    </source>
</evidence>
<organism evidence="2">
    <name type="scientific">Bactrocera dorsalis</name>
    <name type="common">Oriental fruit fly</name>
    <name type="synonym">Dacus dorsalis</name>
    <dbReference type="NCBI Taxonomy" id="27457"/>
    <lineage>
        <taxon>Eukaryota</taxon>
        <taxon>Metazoa</taxon>
        <taxon>Ecdysozoa</taxon>
        <taxon>Arthropoda</taxon>
        <taxon>Hexapoda</taxon>
        <taxon>Insecta</taxon>
        <taxon>Pterygota</taxon>
        <taxon>Neoptera</taxon>
        <taxon>Endopterygota</taxon>
        <taxon>Diptera</taxon>
        <taxon>Brachycera</taxon>
        <taxon>Muscomorpha</taxon>
        <taxon>Tephritoidea</taxon>
        <taxon>Tephritidae</taxon>
        <taxon>Bactrocera</taxon>
        <taxon>Bactrocera</taxon>
    </lineage>
</organism>
<accession>A0A034WLI2</accession>
<feature type="compositionally biased region" description="Polar residues" evidence="1">
    <location>
        <begin position="83"/>
        <end position="102"/>
    </location>
</feature>
<proteinExistence type="predicted"/>
<sequence length="102" mass="11675">MLPSKLKSKVWGFFYKKFRYFRHMQTQQTRNKNLKTSGNTSNLRCNVDNVHKKVLLDQVDKAERSSKTTSHSEPKQRKISEIINISPTAGTTASSELSNNST</sequence>
<feature type="compositionally biased region" description="Basic and acidic residues" evidence="1">
    <location>
        <begin position="58"/>
        <end position="80"/>
    </location>
</feature>
<protein>
    <submittedName>
        <fullName evidence="2">Uncharacterized protein</fullName>
    </submittedName>
</protein>
<name>A0A034WLI2_BACDO</name>
<feature type="region of interest" description="Disordered" evidence="1">
    <location>
        <begin position="58"/>
        <end position="102"/>
    </location>
</feature>
<dbReference type="EMBL" id="GAKP01002521">
    <property type="protein sequence ID" value="JAC56431.1"/>
    <property type="molecule type" value="Transcribed_RNA"/>
</dbReference>
<evidence type="ECO:0000256" key="1">
    <source>
        <dbReference type="SAM" id="MobiDB-lite"/>
    </source>
</evidence>
<reference evidence="2" key="1">
    <citation type="journal article" date="2014" name="BMC Genomics">
        <title>Characterizing the developmental transcriptome of the oriental fruit fly, Bactrocera dorsalis (Diptera: Tephritidae) through comparative genomic analysis with Drosophila melanogaster utilizing modENCODE datasets.</title>
        <authorList>
            <person name="Geib S.M."/>
            <person name="Calla B."/>
            <person name="Hall B."/>
            <person name="Hou S."/>
            <person name="Manoukis N.C."/>
        </authorList>
    </citation>
    <scope>NUCLEOTIDE SEQUENCE</scope>
    <source>
        <strain evidence="2">Punador</strain>
    </source>
</reference>